<dbReference type="AlphaFoldDB" id="A0A420Y1D0"/>
<organism evidence="2 3">
    <name type="scientific">Coniochaeta pulveracea</name>
    <dbReference type="NCBI Taxonomy" id="177199"/>
    <lineage>
        <taxon>Eukaryota</taxon>
        <taxon>Fungi</taxon>
        <taxon>Dikarya</taxon>
        <taxon>Ascomycota</taxon>
        <taxon>Pezizomycotina</taxon>
        <taxon>Sordariomycetes</taxon>
        <taxon>Sordariomycetidae</taxon>
        <taxon>Coniochaetales</taxon>
        <taxon>Coniochaetaceae</taxon>
        <taxon>Coniochaeta</taxon>
    </lineage>
</organism>
<keyword evidence="3" id="KW-1185">Reference proteome</keyword>
<protein>
    <submittedName>
        <fullName evidence="2">Uncharacterized protein</fullName>
    </submittedName>
</protein>
<feature type="compositionally biased region" description="Polar residues" evidence="1">
    <location>
        <begin position="27"/>
        <end position="47"/>
    </location>
</feature>
<sequence>MFPTFHPQKLKAHMEAKFTQRGAAQEKSASTPSTSTNVARPASSQEDFTANLAQGRKARRAELVKMTTAPTKRQAAHHAGCAFDKDATLVYCVCVEEEIRASFEEEEEEWDLVEEAYPKAAGGGGSNTL</sequence>
<feature type="region of interest" description="Disordered" evidence="1">
    <location>
        <begin position="16"/>
        <end position="47"/>
    </location>
</feature>
<evidence type="ECO:0000313" key="2">
    <source>
        <dbReference type="EMBL" id="RKU41569.1"/>
    </source>
</evidence>
<proteinExistence type="predicted"/>
<dbReference type="EMBL" id="QVQW01000072">
    <property type="protein sequence ID" value="RKU41569.1"/>
    <property type="molecule type" value="Genomic_DNA"/>
</dbReference>
<name>A0A420Y1D0_9PEZI</name>
<gene>
    <name evidence="2" type="ORF">DL546_004130</name>
</gene>
<evidence type="ECO:0000256" key="1">
    <source>
        <dbReference type="SAM" id="MobiDB-lite"/>
    </source>
</evidence>
<reference evidence="2 3" key="1">
    <citation type="submission" date="2018-08" db="EMBL/GenBank/DDBJ databases">
        <title>Draft genome of the lignicolous fungus Coniochaeta pulveracea.</title>
        <authorList>
            <person name="Borstlap C.J."/>
            <person name="De Witt R.N."/>
            <person name="Botha A."/>
            <person name="Volschenk H."/>
        </authorList>
    </citation>
    <scope>NUCLEOTIDE SEQUENCE [LARGE SCALE GENOMIC DNA]</scope>
    <source>
        <strain evidence="2 3">CAB683</strain>
    </source>
</reference>
<evidence type="ECO:0000313" key="3">
    <source>
        <dbReference type="Proteomes" id="UP000275385"/>
    </source>
</evidence>
<dbReference type="Proteomes" id="UP000275385">
    <property type="component" value="Unassembled WGS sequence"/>
</dbReference>
<comment type="caution">
    <text evidence="2">The sequence shown here is derived from an EMBL/GenBank/DDBJ whole genome shotgun (WGS) entry which is preliminary data.</text>
</comment>
<accession>A0A420Y1D0</accession>